<dbReference type="EMBL" id="CACRTW010000039">
    <property type="protein sequence ID" value="VYU26540.1"/>
    <property type="molecule type" value="Genomic_DNA"/>
</dbReference>
<protein>
    <recommendedName>
        <fullName evidence="2">DUF559 domain-containing protein</fullName>
    </recommendedName>
</protein>
<accession>A0A6N3DC97</accession>
<evidence type="ECO:0008006" key="2">
    <source>
        <dbReference type="Google" id="ProtNLM"/>
    </source>
</evidence>
<name>A0A6N3DC97_9ACTN</name>
<dbReference type="RefSeq" id="WP_156600379.1">
    <property type="nucleotide sequence ID" value="NZ_CACRTW010000039.1"/>
</dbReference>
<gene>
    <name evidence="1" type="ORF">CALFYP39_01857</name>
</gene>
<sequence>MQIETFVGGGNSGHFSDVVVMKVSNTVLKHKHTTRNTLARNRMLARLTEVTEQGALLATHDNTELMWLRRHVGTDDIAEPEPYLFCFQHDWDALTPAERALRTIKGLAEFHPDWAFWGYDAALLWDLEVPNDLLGPRFLVKTGCSVTLSGGCRLLRPQMAGALERVDGVRVTSFWRTAEDCLLRAPFSYGLAIADSALRAKGVSRGDLCERLRADCEDRRGYRRAQIIASHADGLSENGGESRFRAFFIAYGFPVPELQVEFRDPLDPTSVFRVDYFWRLEDGTCVIGELDGKGKYTLQDGGDRESVDPFVAERQRESHLTMLGHKVLRFTFDELKNPGKLAEKMRLAGIPQRADLAEQWRRQWYGR</sequence>
<organism evidence="1">
    <name type="scientific">Collinsella aerofaciens</name>
    <dbReference type="NCBI Taxonomy" id="74426"/>
    <lineage>
        <taxon>Bacteria</taxon>
        <taxon>Bacillati</taxon>
        <taxon>Actinomycetota</taxon>
        <taxon>Coriobacteriia</taxon>
        <taxon>Coriobacteriales</taxon>
        <taxon>Coriobacteriaceae</taxon>
        <taxon>Collinsella</taxon>
    </lineage>
</organism>
<dbReference type="AlphaFoldDB" id="A0A6N3DC97"/>
<evidence type="ECO:0000313" key="1">
    <source>
        <dbReference type="EMBL" id="VYU26540.1"/>
    </source>
</evidence>
<reference evidence="1" key="1">
    <citation type="submission" date="2019-11" db="EMBL/GenBank/DDBJ databases">
        <authorList>
            <person name="Feng L."/>
        </authorList>
    </citation>
    <scope>NUCLEOTIDE SEQUENCE</scope>
    <source>
        <strain evidence="1">CaerofaciensLFYP39</strain>
    </source>
</reference>
<proteinExistence type="predicted"/>